<feature type="compositionally biased region" description="Polar residues" evidence="1">
    <location>
        <begin position="108"/>
        <end position="122"/>
    </location>
</feature>
<accession>A0A9N9MF50</accession>
<evidence type="ECO:0000313" key="2">
    <source>
        <dbReference type="EMBL" id="CAG9763595.1"/>
    </source>
</evidence>
<reference evidence="2" key="1">
    <citation type="submission" date="2022-01" db="EMBL/GenBank/DDBJ databases">
        <authorList>
            <person name="King R."/>
        </authorList>
    </citation>
    <scope>NUCLEOTIDE SEQUENCE</scope>
</reference>
<proteinExistence type="predicted"/>
<evidence type="ECO:0000256" key="1">
    <source>
        <dbReference type="SAM" id="MobiDB-lite"/>
    </source>
</evidence>
<protein>
    <submittedName>
        <fullName evidence="2">Uncharacterized protein</fullName>
    </submittedName>
</protein>
<sequence>MENKILLEEKIKILQEKLRKENRRKKPGKNRPRTPVAFLQEWEVSKAPTTLQSDANDSDTENSRSMVLQEPRDSNKSKTSDERQEVEPATSQVEDDNKEKSEHALERQASNLHTSTTKSADQNCLVEKSQKNLQAEEENTQNSPESNENAFQIVTYKKRASKIPRQEETQRPSPILGSKLKCPLQASQRGTCLFISGLEPNTSPEDVKKYIEETTKAGPSGVKRPRLCKKSWKQRIPLNDKELESYLLDSDDDTGDPDYEDLDVEAEYGNSSDSDDQGDEDDLDLSAVHDNIPDVLDNSLKLTTNPKPQPKKKTPGQAPVDDVIWDAKLVSMDTLEDSPVSTRTIDTSLHCVIDEIYQRTENTTCPIYEISLQSMTWKQLSTLGYL</sequence>
<feature type="compositionally biased region" description="Basic and acidic residues" evidence="1">
    <location>
        <begin position="95"/>
        <end position="106"/>
    </location>
</feature>
<feature type="region of interest" description="Disordered" evidence="1">
    <location>
        <begin position="296"/>
        <end position="319"/>
    </location>
</feature>
<feature type="compositionally biased region" description="Polar residues" evidence="1">
    <location>
        <begin position="140"/>
        <end position="152"/>
    </location>
</feature>
<feature type="region of interest" description="Disordered" evidence="1">
    <location>
        <begin position="16"/>
        <end position="182"/>
    </location>
</feature>
<gene>
    <name evidence="2" type="ORF">CEUTPL_LOCUS4253</name>
</gene>
<evidence type="ECO:0000313" key="3">
    <source>
        <dbReference type="Proteomes" id="UP001152799"/>
    </source>
</evidence>
<feature type="compositionally biased region" description="Basic residues" evidence="1">
    <location>
        <begin position="20"/>
        <end position="32"/>
    </location>
</feature>
<organism evidence="2 3">
    <name type="scientific">Ceutorhynchus assimilis</name>
    <name type="common">cabbage seed weevil</name>
    <dbReference type="NCBI Taxonomy" id="467358"/>
    <lineage>
        <taxon>Eukaryota</taxon>
        <taxon>Metazoa</taxon>
        <taxon>Ecdysozoa</taxon>
        <taxon>Arthropoda</taxon>
        <taxon>Hexapoda</taxon>
        <taxon>Insecta</taxon>
        <taxon>Pterygota</taxon>
        <taxon>Neoptera</taxon>
        <taxon>Endopterygota</taxon>
        <taxon>Coleoptera</taxon>
        <taxon>Polyphaga</taxon>
        <taxon>Cucujiformia</taxon>
        <taxon>Curculionidae</taxon>
        <taxon>Ceutorhynchinae</taxon>
        <taxon>Ceutorhynchus</taxon>
    </lineage>
</organism>
<dbReference type="Proteomes" id="UP001152799">
    <property type="component" value="Chromosome 14"/>
</dbReference>
<dbReference type="AlphaFoldDB" id="A0A9N9MF50"/>
<name>A0A9N9MF50_9CUCU</name>
<dbReference type="EMBL" id="OU892290">
    <property type="protein sequence ID" value="CAG9763595.1"/>
    <property type="molecule type" value="Genomic_DNA"/>
</dbReference>
<dbReference type="OrthoDB" id="6811290at2759"/>
<feature type="compositionally biased region" description="Basic and acidic residues" evidence="1">
    <location>
        <begin position="70"/>
        <end position="86"/>
    </location>
</feature>
<keyword evidence="3" id="KW-1185">Reference proteome</keyword>